<name>A0ACB5RH08_9CLOT</name>
<evidence type="ECO:0000313" key="2">
    <source>
        <dbReference type="Proteomes" id="UP001058074"/>
    </source>
</evidence>
<gene>
    <name evidence="1" type="ORF">rsdtw13_36380</name>
</gene>
<dbReference type="EMBL" id="BROD01000001">
    <property type="protein sequence ID" value="GKX68380.1"/>
    <property type="molecule type" value="Genomic_DNA"/>
</dbReference>
<proteinExistence type="predicted"/>
<sequence length="78" mass="9126">MREILKTIIDKYSKNPNYIFSDELNLIDDLNLDSLALISIVTEIEETFNIVFDAEDLDWSMFTNINNIEQLIVNKTNK</sequence>
<accession>A0ACB5RH08</accession>
<comment type="caution">
    <text evidence="1">The sequence shown here is derived from an EMBL/GenBank/DDBJ whole genome shotgun (WGS) entry which is preliminary data.</text>
</comment>
<dbReference type="Proteomes" id="UP001058074">
    <property type="component" value="Unassembled WGS sequence"/>
</dbReference>
<organism evidence="1 2">
    <name type="scientific">Inconstantimicrobium mannanitabidum</name>
    <dbReference type="NCBI Taxonomy" id="1604901"/>
    <lineage>
        <taxon>Bacteria</taxon>
        <taxon>Bacillati</taxon>
        <taxon>Bacillota</taxon>
        <taxon>Clostridia</taxon>
        <taxon>Eubacteriales</taxon>
        <taxon>Clostridiaceae</taxon>
        <taxon>Inconstantimicrobium</taxon>
    </lineage>
</organism>
<protein>
    <submittedName>
        <fullName evidence="1">Uncharacterized protein</fullName>
    </submittedName>
</protein>
<evidence type="ECO:0000313" key="1">
    <source>
        <dbReference type="EMBL" id="GKX68380.1"/>
    </source>
</evidence>
<reference evidence="1" key="1">
    <citation type="journal article" date="2025" name="Int. J. Syst. Evol. Microbiol.">
        <title>Inconstantimicrobium mannanitabidum sp. nov., a novel member of the family Clostridiaceae isolated from anoxic soil under the treatment of reductive soil disinfestation.</title>
        <authorList>
            <person name="Ueki A."/>
            <person name="Tonouchi A."/>
            <person name="Honma S."/>
            <person name="Kaku N."/>
            <person name="Ueki K."/>
        </authorList>
    </citation>
    <scope>NUCLEOTIDE SEQUENCE</scope>
    <source>
        <strain evidence="1">TW13</strain>
    </source>
</reference>
<keyword evidence="2" id="KW-1185">Reference proteome</keyword>